<evidence type="ECO:0000313" key="4">
    <source>
        <dbReference type="Proteomes" id="UP000481109"/>
    </source>
</evidence>
<evidence type="ECO:0000256" key="2">
    <source>
        <dbReference type="SAM" id="Phobius"/>
    </source>
</evidence>
<feature type="compositionally biased region" description="Basic and acidic residues" evidence="1">
    <location>
        <begin position="1"/>
        <end position="15"/>
    </location>
</feature>
<evidence type="ECO:0000313" key="3">
    <source>
        <dbReference type="EMBL" id="NGO79081.1"/>
    </source>
</evidence>
<evidence type="ECO:0000256" key="1">
    <source>
        <dbReference type="SAM" id="MobiDB-lite"/>
    </source>
</evidence>
<dbReference type="AlphaFoldDB" id="A0A6G4XR52"/>
<feature type="region of interest" description="Disordered" evidence="1">
    <location>
        <begin position="1"/>
        <end position="25"/>
    </location>
</feature>
<dbReference type="EMBL" id="JAAKZW010000131">
    <property type="protein sequence ID" value="NGO79081.1"/>
    <property type="molecule type" value="Genomic_DNA"/>
</dbReference>
<proteinExistence type="predicted"/>
<feature type="region of interest" description="Disordered" evidence="1">
    <location>
        <begin position="68"/>
        <end position="87"/>
    </location>
</feature>
<feature type="transmembrane region" description="Helical" evidence="2">
    <location>
        <begin position="41"/>
        <end position="63"/>
    </location>
</feature>
<accession>A0A6G4XR52</accession>
<gene>
    <name evidence="3" type="ORF">G6045_26000</name>
</gene>
<dbReference type="SUPFAM" id="SSF82171">
    <property type="entry name" value="DPP6 N-terminal domain-like"/>
    <property type="match status" value="1"/>
</dbReference>
<sequence>MKMDDMVRSALRDMAEETGPPTGDLAGRVVAARRRRRTRTVVGAALATTAAVIASVLAVPALGGDDTPQLASQTRTDDVVAHPKQSPPRELIAAGRTALAAYAITENVKAPQDSRIRRKTWYLLDQESGKYVKTDKWSVVDVAPGMRTAVVLEQQLPTRRIGLLDLLTGEIERWIPVEQGVAGVEFSPDGRKVVATTYSENPDRLFKLDYDLNADGKLNDYDWDKNTSYRTGFYVLDVDSGEGSWSEVPVRHDEHGMVEVNLRQDFAFTDSGKLVYSGLMVEPGNRYYDFAGKETSAPANEKHLDWSVEARLSPNGKLAAGGFAGGARTTASEIIDPYTGKRLHKTRGQQLLAWADDNRLIAWDIAPDTGEFRQQLVMVTIGSDKVVPLSGFLKGTDGSSGRWSPVFTTR</sequence>
<organism evidence="3 4">
    <name type="scientific">Streptomyces mesophilus</name>
    <dbReference type="NCBI Taxonomy" id="1775132"/>
    <lineage>
        <taxon>Bacteria</taxon>
        <taxon>Bacillati</taxon>
        <taxon>Actinomycetota</taxon>
        <taxon>Actinomycetes</taxon>
        <taxon>Kitasatosporales</taxon>
        <taxon>Streptomycetaceae</taxon>
        <taxon>Streptomyces</taxon>
    </lineage>
</organism>
<reference evidence="3 4" key="1">
    <citation type="submission" date="2020-02" db="EMBL/GenBank/DDBJ databases">
        <title>Whole-genome analyses of novel actinobacteria.</title>
        <authorList>
            <person name="Sahin N."/>
            <person name="Tokatli A."/>
        </authorList>
    </citation>
    <scope>NUCLEOTIDE SEQUENCE [LARGE SCALE GENOMIC DNA]</scope>
    <source>
        <strain evidence="3 4">YC504</strain>
    </source>
</reference>
<protein>
    <submittedName>
        <fullName evidence="3">WD40 repeat domain-containing protein</fullName>
    </submittedName>
</protein>
<keyword evidence="4" id="KW-1185">Reference proteome</keyword>
<name>A0A6G4XR52_9ACTN</name>
<dbReference type="Gene3D" id="2.130.10.10">
    <property type="entry name" value="YVTN repeat-like/Quinoprotein amine dehydrogenase"/>
    <property type="match status" value="1"/>
</dbReference>
<keyword evidence="2" id="KW-0812">Transmembrane</keyword>
<dbReference type="Proteomes" id="UP000481109">
    <property type="component" value="Unassembled WGS sequence"/>
</dbReference>
<keyword evidence="2" id="KW-1133">Transmembrane helix</keyword>
<dbReference type="InterPro" id="IPR015943">
    <property type="entry name" value="WD40/YVTN_repeat-like_dom_sf"/>
</dbReference>
<keyword evidence="2" id="KW-0472">Membrane</keyword>
<comment type="caution">
    <text evidence="3">The sequence shown here is derived from an EMBL/GenBank/DDBJ whole genome shotgun (WGS) entry which is preliminary data.</text>
</comment>